<dbReference type="Proteomes" id="UP001382904">
    <property type="component" value="Unassembled WGS sequence"/>
</dbReference>
<accession>A0ABU8UBY2</accession>
<sequence>MTAATRQDTPVAIEGGGVELRARAVGGDLSVAFVRLPQGADLRPALKGLAGDLCQCPHWGYMLKGRLKMVTKDGEEVYEAGQAFYWPPGHAPVALEDCEYVDFSPTDDFTAVINHITSQG</sequence>
<protein>
    <recommendedName>
        <fullName evidence="3">Cupin domain-containing protein</fullName>
    </recommendedName>
</protein>
<evidence type="ECO:0008006" key="3">
    <source>
        <dbReference type="Google" id="ProtNLM"/>
    </source>
</evidence>
<dbReference type="InterPro" id="IPR014710">
    <property type="entry name" value="RmlC-like_jellyroll"/>
</dbReference>
<comment type="caution">
    <text evidence="1">The sequence shown here is derived from an EMBL/GenBank/DDBJ whole genome shotgun (WGS) entry which is preliminary data.</text>
</comment>
<gene>
    <name evidence="1" type="ORF">WKI68_37435</name>
</gene>
<dbReference type="SUPFAM" id="SSF51182">
    <property type="entry name" value="RmlC-like cupins"/>
    <property type="match status" value="1"/>
</dbReference>
<dbReference type="InterPro" id="IPR011051">
    <property type="entry name" value="RmlC_Cupin_sf"/>
</dbReference>
<organism evidence="1 2">
    <name type="scientific">Streptomyces caledonius</name>
    <dbReference type="NCBI Taxonomy" id="3134107"/>
    <lineage>
        <taxon>Bacteria</taxon>
        <taxon>Bacillati</taxon>
        <taxon>Actinomycetota</taxon>
        <taxon>Actinomycetes</taxon>
        <taxon>Kitasatosporales</taxon>
        <taxon>Streptomycetaceae</taxon>
        <taxon>Streptomyces</taxon>
    </lineage>
</organism>
<reference evidence="1 2" key="1">
    <citation type="submission" date="2024-03" db="EMBL/GenBank/DDBJ databases">
        <title>Novel Streptomyces species of biotechnological and ecological value are a feature of Machair soil.</title>
        <authorList>
            <person name="Prole J.R."/>
            <person name="Goodfellow M."/>
            <person name="Allenby N."/>
            <person name="Ward A.C."/>
        </authorList>
    </citation>
    <scope>NUCLEOTIDE SEQUENCE [LARGE SCALE GENOMIC DNA]</scope>
    <source>
        <strain evidence="1 2">MS1.HAVA.3</strain>
    </source>
</reference>
<evidence type="ECO:0000313" key="2">
    <source>
        <dbReference type="Proteomes" id="UP001382904"/>
    </source>
</evidence>
<dbReference type="Gene3D" id="2.60.120.10">
    <property type="entry name" value="Jelly Rolls"/>
    <property type="match status" value="1"/>
</dbReference>
<evidence type="ECO:0000313" key="1">
    <source>
        <dbReference type="EMBL" id="MEJ8645367.1"/>
    </source>
</evidence>
<name>A0ABU8UBY2_9ACTN</name>
<keyword evidence="2" id="KW-1185">Reference proteome</keyword>
<dbReference type="EMBL" id="JBBKAM010000003">
    <property type="protein sequence ID" value="MEJ8645367.1"/>
    <property type="molecule type" value="Genomic_DNA"/>
</dbReference>
<proteinExistence type="predicted"/>